<dbReference type="GO" id="GO:0031314">
    <property type="term" value="C:extrinsic component of mitochondrial inner membrane"/>
    <property type="evidence" value="ECO:0007669"/>
    <property type="project" value="UniProtKB-UniRule"/>
</dbReference>
<comment type="catalytic activity">
    <reaction evidence="11">
        <text>a 4-hydroxy-3-(all-trans-polyprenyl)benzoate + 2 reduced [2Fe-2S]-[ferredoxin] + O2 + 2 H(+) = a 3,4-dihydroxy-5-(all-trans-polyprenyl)benzoate + 2 oxidized [2Fe-2S]-[ferredoxin] + H2O</text>
        <dbReference type="Rhea" id="RHEA:81195"/>
        <dbReference type="Rhea" id="RHEA-COMP:9514"/>
        <dbReference type="Rhea" id="RHEA-COMP:10000"/>
        <dbReference type="Rhea" id="RHEA-COMP:10001"/>
        <dbReference type="Rhea" id="RHEA-COMP:10930"/>
        <dbReference type="ChEBI" id="CHEBI:15377"/>
        <dbReference type="ChEBI" id="CHEBI:15378"/>
        <dbReference type="ChEBI" id="CHEBI:15379"/>
        <dbReference type="ChEBI" id="CHEBI:33737"/>
        <dbReference type="ChEBI" id="CHEBI:33738"/>
        <dbReference type="ChEBI" id="CHEBI:64694"/>
        <dbReference type="ChEBI" id="CHEBI:78396"/>
        <dbReference type="EC" id="1.14.15.45"/>
    </reaction>
</comment>
<dbReference type="HAMAP" id="MF_03193">
    <property type="entry name" value="COQ6_monooxygenase"/>
    <property type="match status" value="1"/>
</dbReference>
<evidence type="ECO:0000256" key="9">
    <source>
        <dbReference type="ARBA" id="ARBA00023128"/>
    </source>
</evidence>
<name>A0AAN7U6W6_9MYCE</name>
<comment type="caution">
    <text evidence="13">The sequence shown here is derived from an EMBL/GenBank/DDBJ whole genome shotgun (WGS) entry which is preliminary data.</text>
</comment>
<evidence type="ECO:0000256" key="4">
    <source>
        <dbReference type="ARBA" id="ARBA00022688"/>
    </source>
</evidence>
<keyword evidence="4 11" id="KW-0831">Ubiquinone biosynthesis</keyword>
<sequence>MFRLINKSINNNNSNNIIKLNKNNIINRFCSTTTTTSINKDNVYDLIIIGGGLVGSSMACAIGNNKSTKHLKVALIESSKIQSVEETISNPIPDIRTISFNNQTIQLFKSIDVWDTIKSTKRINPFNQVRVWDTSGFEGIHFQDKDIDNNNNNNNNNTTMGYIIENNIVTSSILAKVKEFDNIELFQQLSVKCLNDYDQETIKSTSILPSVTLSNDQQLHGKLIIGADGGNSILKKQLQVPSMGRVYNQKAVVCTLKLGEQQQPNNTLFQRFLPTGPIALLPLANGYANIIWSTNLIHAQYLLELDDESFLEQVKDSFLKSPSTSNSSFFDIASNLLNLNPKGLSGNEIYMPPIESLVSKRASFPLRIDHTFNYTLPRVCFIGDASHLVHPMAGQGVNLGMADVKALSEIIQQSVQSGYDIGDPMMLKRFEEIRKPENLKMLLSIDTLFNLFTNNSILVTGIRNFGMSLLNNISPLKTLIIGVSKGEPILKFK</sequence>
<dbReference type="Proteomes" id="UP001344447">
    <property type="component" value="Unassembled WGS sequence"/>
</dbReference>
<dbReference type="NCBIfam" id="TIGR01988">
    <property type="entry name" value="Ubi-OHases"/>
    <property type="match status" value="1"/>
</dbReference>
<evidence type="ECO:0000256" key="1">
    <source>
        <dbReference type="ARBA" id="ARBA00001974"/>
    </source>
</evidence>
<dbReference type="InterPro" id="IPR051205">
    <property type="entry name" value="UbiH/COQ6_monooxygenase"/>
</dbReference>
<evidence type="ECO:0000256" key="6">
    <source>
        <dbReference type="ARBA" id="ARBA00022827"/>
    </source>
</evidence>
<dbReference type="InterPro" id="IPR000689">
    <property type="entry name" value="UbQ_mOase_COQ6"/>
</dbReference>
<keyword evidence="7 11" id="KW-0560">Oxidoreductase</keyword>
<feature type="domain" description="FAD-binding" evidence="12">
    <location>
        <begin position="45"/>
        <end position="245"/>
    </location>
</feature>
<comment type="catalytic activity">
    <reaction evidence="11">
        <text>a 2-methoxy-6-(all-trans-polyprenyl)phenol + 2 reduced [2Fe-2S]-[ferredoxin] + O2 + 2 H(+) = a 2-methoxy-6-(all-trans-polyprenyl)benzene-1,4-diol + 2 oxidized [2Fe-2S]-[ferredoxin] + H2O</text>
        <dbReference type="Rhea" id="RHEA:81183"/>
        <dbReference type="Rhea" id="RHEA-COMP:9551"/>
        <dbReference type="Rhea" id="RHEA-COMP:10000"/>
        <dbReference type="Rhea" id="RHEA-COMP:10001"/>
        <dbReference type="Rhea" id="RHEA-COMP:10858"/>
        <dbReference type="ChEBI" id="CHEBI:15377"/>
        <dbReference type="ChEBI" id="CHEBI:15378"/>
        <dbReference type="ChEBI" id="CHEBI:15379"/>
        <dbReference type="ChEBI" id="CHEBI:33737"/>
        <dbReference type="ChEBI" id="CHEBI:33738"/>
        <dbReference type="ChEBI" id="CHEBI:62731"/>
        <dbReference type="ChEBI" id="CHEBI:84166"/>
        <dbReference type="EC" id="1.14.15.46"/>
    </reaction>
</comment>
<dbReference type="InterPro" id="IPR002938">
    <property type="entry name" value="FAD-bd"/>
</dbReference>
<dbReference type="Pfam" id="PF01494">
    <property type="entry name" value="FAD_binding_3"/>
    <property type="match status" value="2"/>
</dbReference>
<evidence type="ECO:0000259" key="12">
    <source>
        <dbReference type="Pfam" id="PF01494"/>
    </source>
</evidence>
<gene>
    <name evidence="11" type="primary">coq6</name>
    <name evidence="13" type="ORF">RB653_005058</name>
</gene>
<evidence type="ECO:0000256" key="10">
    <source>
        <dbReference type="ARBA" id="ARBA00023136"/>
    </source>
</evidence>
<evidence type="ECO:0000256" key="5">
    <source>
        <dbReference type="ARBA" id="ARBA00022792"/>
    </source>
</evidence>
<dbReference type="PRINTS" id="PR00420">
    <property type="entry name" value="RNGMNOXGNASE"/>
</dbReference>
<feature type="domain" description="FAD-binding" evidence="12">
    <location>
        <begin position="363"/>
        <end position="415"/>
    </location>
</feature>
<comment type="similarity">
    <text evidence="2 11">Belongs to the UbiH/COQ6 family.</text>
</comment>
<evidence type="ECO:0000313" key="13">
    <source>
        <dbReference type="EMBL" id="KAK5583463.1"/>
    </source>
</evidence>
<dbReference type="GO" id="GO:0120538">
    <property type="term" value="F:2-methoxy-6-polyprenolphenol 4-hydroxylase activity"/>
    <property type="evidence" value="ECO:0007669"/>
    <property type="project" value="UniProtKB-EC"/>
</dbReference>
<evidence type="ECO:0000256" key="3">
    <source>
        <dbReference type="ARBA" id="ARBA00022630"/>
    </source>
</evidence>
<dbReference type="FunFam" id="3.50.50.60:FF:000021">
    <property type="entry name" value="Ubiquinone biosynthesis monooxygenase COQ6"/>
    <property type="match status" value="1"/>
</dbReference>
<comment type="pathway">
    <text evidence="11">Cofactor biosynthesis; ubiquinone biosynthesis.</text>
</comment>
<keyword evidence="5 11" id="KW-0999">Mitochondrion inner membrane</keyword>
<keyword evidence="10 11" id="KW-0472">Membrane</keyword>
<evidence type="ECO:0000256" key="11">
    <source>
        <dbReference type="HAMAP-Rule" id="MF_03193"/>
    </source>
</evidence>
<keyword evidence="6 11" id="KW-0274">FAD</keyword>
<dbReference type="EC" id="1.14.15.46" evidence="11"/>
<protein>
    <recommendedName>
        <fullName evidence="11">Ubiquinone biosynthesis monooxygenase COQ6, mitochondrial</fullName>
        <ecNumber evidence="11">1.14.15.45</ecNumber>
    </recommendedName>
    <alternativeName>
        <fullName evidence="11">2-methoxy-6-polyprenolphenol 4-hydroxylase</fullName>
        <ecNumber evidence="11">1.14.15.46</ecNumber>
    </alternativeName>
</protein>
<dbReference type="PANTHER" id="PTHR43876:SF7">
    <property type="entry name" value="UBIQUINONE BIOSYNTHESIS MONOOXYGENASE COQ6, MITOCHONDRIAL"/>
    <property type="match status" value="1"/>
</dbReference>
<dbReference type="PANTHER" id="PTHR43876">
    <property type="entry name" value="UBIQUINONE BIOSYNTHESIS MONOOXYGENASE COQ6, MITOCHONDRIAL"/>
    <property type="match status" value="1"/>
</dbReference>
<dbReference type="GO" id="GO:0016712">
    <property type="term" value="F:oxidoreductase activity, acting on paired donors, with incorporation or reduction of molecular oxygen, reduced flavin or flavoprotein as one donor, and incorporation of one atom of oxygen"/>
    <property type="evidence" value="ECO:0007669"/>
    <property type="project" value="UniProtKB-UniRule"/>
</dbReference>
<comment type="cofactor">
    <cofactor evidence="1 11">
        <name>FAD</name>
        <dbReference type="ChEBI" id="CHEBI:57692"/>
    </cofactor>
</comment>
<evidence type="ECO:0000256" key="8">
    <source>
        <dbReference type="ARBA" id="ARBA00023033"/>
    </source>
</evidence>
<comment type="subcellular location">
    <subcellularLocation>
        <location evidence="11">Mitochondrion inner membrane</location>
        <topology evidence="11">Peripheral membrane protein</topology>
        <orientation evidence="11">Matrix side</orientation>
    </subcellularLocation>
</comment>
<evidence type="ECO:0000313" key="14">
    <source>
        <dbReference type="Proteomes" id="UP001344447"/>
    </source>
</evidence>
<evidence type="ECO:0000256" key="2">
    <source>
        <dbReference type="ARBA" id="ARBA00005349"/>
    </source>
</evidence>
<dbReference type="EC" id="1.14.15.45" evidence="11"/>
<dbReference type="GO" id="GO:0071949">
    <property type="term" value="F:FAD binding"/>
    <property type="evidence" value="ECO:0007669"/>
    <property type="project" value="InterPro"/>
</dbReference>
<reference evidence="13 14" key="1">
    <citation type="submission" date="2023-11" db="EMBL/GenBank/DDBJ databases">
        <title>Dfirmibasis_genome.</title>
        <authorList>
            <person name="Edelbroek B."/>
            <person name="Kjellin J."/>
            <person name="Jerlstrom-Hultqvist J."/>
            <person name="Soderbom F."/>
        </authorList>
    </citation>
    <scope>NUCLEOTIDE SEQUENCE [LARGE SCALE GENOMIC DNA]</scope>
    <source>
        <strain evidence="13 14">TNS-C-14</strain>
    </source>
</reference>
<keyword evidence="3 11" id="KW-0285">Flavoprotein</keyword>
<keyword evidence="9 11" id="KW-0496">Mitochondrion</keyword>
<comment type="function">
    <text evidence="11">FAD-dependent monooxygenase required for two non-consecutive steps during ubiquinone biosynthesis. Required for the C5-ring hydroxylation during ubiquinone biosynthesis by catalyzing the hydroxylation of 4-hydroxy-3-(all-trans-polyprenyl)benzoic acid to 3,4-dihydroxy-5-(all-trans-polyprenyl)benzoic acid. Also acts downstream of coq4, for the C1-hydroxylation during ubiquinone biosynthesis by catalyzing the hydroxylation of 2-methoxy-6-(all-trans-polyprenyl)phenol to 2-methoxy-6-(all-trans-polyprenyl)benzene-1,4-diol. The electrons required for the hydroxylation reaction are funneled indirectly to coq6 from NADPH via a ferredoxin/ferredoxin reductase system.</text>
</comment>
<comment type="subunit">
    <text evidence="11">Component of a multi-subunit COQ enzyme complex.</text>
</comment>
<proteinExistence type="inferred from homology"/>
<evidence type="ECO:0000256" key="7">
    <source>
        <dbReference type="ARBA" id="ARBA00023002"/>
    </source>
</evidence>
<dbReference type="SUPFAM" id="SSF51905">
    <property type="entry name" value="FAD/NAD(P)-binding domain"/>
    <property type="match status" value="1"/>
</dbReference>
<accession>A0AAN7U6W6</accession>
<dbReference type="Gene3D" id="3.50.50.60">
    <property type="entry name" value="FAD/NAD(P)-binding domain"/>
    <property type="match status" value="2"/>
</dbReference>
<dbReference type="GO" id="GO:0106364">
    <property type="term" value="F:4-hydroxy-3-all-trans-polyprenylbenzoate oxygenase activity"/>
    <property type="evidence" value="ECO:0007669"/>
    <property type="project" value="UniProtKB-EC"/>
</dbReference>
<dbReference type="AlphaFoldDB" id="A0AAN7U6W6"/>
<dbReference type="InterPro" id="IPR036188">
    <property type="entry name" value="FAD/NAD-bd_sf"/>
</dbReference>
<organism evidence="13 14">
    <name type="scientific">Dictyostelium firmibasis</name>
    <dbReference type="NCBI Taxonomy" id="79012"/>
    <lineage>
        <taxon>Eukaryota</taxon>
        <taxon>Amoebozoa</taxon>
        <taxon>Evosea</taxon>
        <taxon>Eumycetozoa</taxon>
        <taxon>Dictyostelia</taxon>
        <taxon>Dictyosteliales</taxon>
        <taxon>Dictyosteliaceae</taxon>
        <taxon>Dictyostelium</taxon>
    </lineage>
</organism>
<dbReference type="EMBL" id="JAVFKY010000001">
    <property type="protein sequence ID" value="KAK5583463.1"/>
    <property type="molecule type" value="Genomic_DNA"/>
</dbReference>
<keyword evidence="14" id="KW-1185">Reference proteome</keyword>
<dbReference type="InterPro" id="IPR010971">
    <property type="entry name" value="UbiH/COQ6"/>
</dbReference>
<keyword evidence="8 11" id="KW-0503">Monooxygenase</keyword>